<dbReference type="PANTHER" id="PTHR11139:SF9">
    <property type="entry name" value="SERINE_THREONINE-PROTEIN KINASE MTOR"/>
    <property type="match status" value="1"/>
</dbReference>
<dbReference type="SMART" id="SM01346">
    <property type="entry name" value="DUF3385"/>
    <property type="match status" value="1"/>
</dbReference>
<dbReference type="InterPro" id="IPR036738">
    <property type="entry name" value="FRB_sf"/>
</dbReference>
<evidence type="ECO:0000256" key="9">
    <source>
        <dbReference type="RuleBase" id="RU364109"/>
    </source>
</evidence>
<keyword evidence="4 9" id="KW-0547">Nucleotide-binding</keyword>
<keyword evidence="2 9" id="KW-0808">Transferase</keyword>
<evidence type="ECO:0000256" key="2">
    <source>
        <dbReference type="ARBA" id="ARBA00022679"/>
    </source>
</evidence>
<comment type="catalytic activity">
    <reaction evidence="7 9">
        <text>L-threonyl-[protein] + ATP = O-phospho-L-threonyl-[protein] + ADP + H(+)</text>
        <dbReference type="Rhea" id="RHEA:46608"/>
        <dbReference type="Rhea" id="RHEA-COMP:11060"/>
        <dbReference type="Rhea" id="RHEA-COMP:11605"/>
        <dbReference type="ChEBI" id="CHEBI:15378"/>
        <dbReference type="ChEBI" id="CHEBI:30013"/>
        <dbReference type="ChEBI" id="CHEBI:30616"/>
        <dbReference type="ChEBI" id="CHEBI:61977"/>
        <dbReference type="ChEBI" id="CHEBI:456216"/>
        <dbReference type="EC" id="2.7.11.1"/>
    </reaction>
</comment>
<proteinExistence type="inferred from homology"/>
<evidence type="ECO:0000259" key="11">
    <source>
        <dbReference type="PROSITE" id="PS50290"/>
    </source>
</evidence>
<feature type="coiled-coil region" evidence="10">
    <location>
        <begin position="1368"/>
        <end position="1395"/>
    </location>
</feature>
<dbReference type="InterPro" id="IPR016024">
    <property type="entry name" value="ARM-type_fold"/>
</dbReference>
<evidence type="ECO:0000256" key="3">
    <source>
        <dbReference type="ARBA" id="ARBA00022737"/>
    </source>
</evidence>
<dbReference type="InterPro" id="IPR003152">
    <property type="entry name" value="FATC_dom"/>
</dbReference>
<dbReference type="InterPro" id="IPR003151">
    <property type="entry name" value="PIK-rel_kinase_FAT"/>
</dbReference>
<dbReference type="InterPro" id="IPR009076">
    <property type="entry name" value="FRB_dom"/>
</dbReference>
<dbReference type="Gene3D" id="1.25.10.10">
    <property type="entry name" value="Leucine-rich Repeat Variant"/>
    <property type="match status" value="4"/>
</dbReference>
<dbReference type="Pfam" id="PF00454">
    <property type="entry name" value="PI3_PI4_kinase"/>
    <property type="match status" value="1"/>
</dbReference>
<dbReference type="SUPFAM" id="SSF47212">
    <property type="entry name" value="FKBP12-rapamycin-binding domain of FKBP-rapamycin-associated protein (FRAP)"/>
    <property type="match status" value="1"/>
</dbReference>
<evidence type="ECO:0000256" key="1">
    <source>
        <dbReference type="ARBA" id="ARBA00011031"/>
    </source>
</evidence>
<feature type="domain" description="PI3K/PI4K catalytic" evidence="11">
    <location>
        <begin position="2072"/>
        <end position="2385"/>
    </location>
</feature>
<dbReference type="InterPro" id="IPR024585">
    <property type="entry name" value="mTOR_dom"/>
</dbReference>
<dbReference type="Pfam" id="PF23593">
    <property type="entry name" value="HEAT_ATR"/>
    <property type="match status" value="1"/>
</dbReference>
<sequence length="2474" mass="274224">MTVTLPTMPGALMKGAKQDHHQLARILADLCRPGMLERRREAEHHLQDYVEAEARDLSGEPFTRFMGQIYKRIYALISSADQNERLGGVLAIDELIDVKLLGEDAAKTSYFASYLRDVFQPTTDPMTMEVRRSIEWLGDRGEARRYAAALILRELAENAPAVFNVHVRAFIDAIWSGLRDAKLLVREASVAALRACLVLVEKRETRYRVQWYYRLFEETQRGLTRYPNSVDHIHGSLLALGELLRHTGEFMLARYREVVEIVLHFRESKEKLIRRAVISLIPRLAAFAPERFAATYLSTCTDYLINIVKTPNKRGPGFVAIGDMALSLSLAGCAERMEPVLPRLAEQLREAIAAPRTRKGVSCPEALQCVGVLAEALHGAWKPYAAALIEPMILMGLSPTLVLALQEIVAALPELLGLIQGQLLDLLSLVLARRPHREGLPQLHLNALHQAVAHGELQGAALTRLALQTLVSFDFGSARLLDFVRDHVTPYLDDSDVSVRRAAAAAAAAVLHRTASIAPGSRAAIHPQAHTLAVESVVSRLLTAACADTSVSVRRTILQSVQAPSPLDTYLAQADSLRALFVALNDESSTVRALAVGVAGRLAALNPAYIMPALRKHLMQLLSDMELSPDSKQREGSAHLLGRLINACPRLVLPYVSPILKALVAKLRAAPHLQITAAGPSGTAAKATLVQGGGESGVMTSVLATTGELARVAGPGLRVHIGEVLPLIIEAIQDTSGGNKRLVAVSTLGQVVESTGLVMSPYLEYPQLLGVLLRMLNEGEGSQHVRREVLKVLGIIGALDPHTHKLNQADLQGEGKLEREGVRPQRQLGPDGLLPGGTLGAMGGDELAGDLLSSTGLVTSSEEYYPTVAINALMRTLRDPAMSSHHPQVVRSLFYIFQALQLQAVPYLPKVMSVLLAVLRNADEALSEFLVQQVTALVALMKAHMRKWLPDILQLIADFWVPTSPLLPHLLRLLSELAVSLRDDIRGYLPGLLPKFVALFGEAERGGGYELVRPALVCLEALGTALEDHLALLLPALVRLINPSVAGTPLEIRRAALHSMRRLLPRMPLAGSSAAVLHPLLRVLDGHVEDLRRDAVDTICSVAIALGPDYALFVPTISRAMARHRMVHEKFARLAERVMLQEPPCMSEADDWESNNRWIDDLVPALDATTSLPALPDAGMTGATRLPVNEAGLRRAWESSQRSTKEDWAEWMRHFSVELLKESPSPALRATHSLAQVQPAMARDLFPAGFVSCWAELEEGMQEALVRSLEAALASPSIPKDIVTTLLNLAEFMEHDEKSLPLDTRTLGALAEKCHAFAKALHYKEVEFAQTPETAVESLISINNQLRQPEAAIGILAVAQNDLHMELKESWYEKLNRWEEALDAYERKYQNSVGTPAYVDAALGRLRCLGALAEWERLSEACRYEWRVLEPHLRPRMAYLGANAAWHMGQWDEMSTYVDALESEEGPELSTGSFMTAVMAVRHGNYAAAKSCIERSRELLGQELAALVGESYERAYQNMVRVQQLTELEETIDYSLSSILAHGDEAAAEARRALTRQMWRERLCGVQRNHEVWQSLLSVRSLVLPMHEDTHTWLKFASLCRKSGRPKQAYRTLRSLLGYDPTTIPVGQSGYGAGSGAPDLMFGFLKHLWATHSRHDALHRMEDLEHEVTVSPLPTLEEAAAAGQSLDAGNRAGPAMAMLFGTPSGRVAGGYRASLVARVHLRLGMWRWSISEASKEVTEDVVEAVKSSLHIAIQAAPDWAKAWHNWGLFNVNAMDHYKHDVATANRHVAPAVAAFFKSVSLSQASGGEASRGSNLQDILRLLTLWFTHGSAPDVEMALEEGFGHVSIDTWLVVIPQIIARIHDQQPVVRRLICSLLMCIGRHHPQALMYPLLVASKSQSGQRRSAATSIIDSVRKHSATLVEQAQLVSTELIRMAILWHEMWHEALEEASRQYFGESNVEAMLSTLMPLHEMMANQGPTTLKEIAFVQAYGRELAEAYEWCQKYRVSRREAELHQAWDLYYHVFKRINKQLPSLTVLELQYVAPALVRAQGLELAVPGTYIAGEPVVTIAAFAPQLHVITSKQRPRKLTIHGSDGAEYMFLLKGHEDLRQDERVMQLFGLVNTMLAHDRTTAERDLSIARYAVIPLSPNSGLIGWVPNTDTLHSLIREYRDARKIPLNVEHRLMLGMAPDYDHLTVIQKVEVFEHALDSTSGEDLHKVLWLKSRNSEVWLERRTHYTRSTAVMSMVGYLLGLGDRHPSNLMLDRYSGKLLHIDFGDCFEASMNREKFPERVPFRLTRMMVKAMEVSGVEGNFRSTCESVMRVLRSNKDSVMAMLEAFVYDPLINWRLVKTGEGETDNALAAMNSEMLPSNVPFTAKLEDVGSAEMPSPPRRENREREMLLAYGQLGDATEVINERALAVMKRMSDKLTGRDFVQEGLPGSTESDSIQSQVQRLIVQAYSHENLCQSYIGWCPFW</sequence>
<dbReference type="SMART" id="SM01343">
    <property type="entry name" value="FATC"/>
    <property type="match status" value="1"/>
</dbReference>
<dbReference type="Pfam" id="PF08771">
    <property type="entry name" value="FRB_dom"/>
    <property type="match status" value="1"/>
</dbReference>
<dbReference type="InterPro" id="IPR011989">
    <property type="entry name" value="ARM-like"/>
</dbReference>
<dbReference type="Pfam" id="PF02260">
    <property type="entry name" value="FATC"/>
    <property type="match status" value="1"/>
</dbReference>
<dbReference type="CDD" id="cd05169">
    <property type="entry name" value="PIKKc_TOR"/>
    <property type="match status" value="1"/>
</dbReference>
<dbReference type="Gene3D" id="3.30.1010.10">
    <property type="entry name" value="Phosphatidylinositol 3-kinase Catalytic Subunit, Chain A, domain 4"/>
    <property type="match status" value="1"/>
</dbReference>
<dbReference type="InterPro" id="IPR014009">
    <property type="entry name" value="PIK_FAT"/>
</dbReference>
<evidence type="ECO:0000256" key="5">
    <source>
        <dbReference type="ARBA" id="ARBA00022777"/>
    </source>
</evidence>
<dbReference type="InterPro" id="IPR011009">
    <property type="entry name" value="Kinase-like_dom_sf"/>
</dbReference>
<dbReference type="PANTHER" id="PTHR11139">
    <property type="entry name" value="ATAXIA TELANGIECTASIA MUTATED ATM -RELATED"/>
    <property type="match status" value="1"/>
</dbReference>
<evidence type="ECO:0000256" key="8">
    <source>
        <dbReference type="ARBA" id="ARBA00048679"/>
    </source>
</evidence>
<keyword evidence="15" id="KW-1185">Reference proteome</keyword>
<feature type="domain" description="FAT" evidence="12">
    <location>
        <begin position="1306"/>
        <end position="1897"/>
    </location>
</feature>
<dbReference type="PROSITE" id="PS51189">
    <property type="entry name" value="FAT"/>
    <property type="match status" value="1"/>
</dbReference>
<evidence type="ECO:0000259" key="13">
    <source>
        <dbReference type="PROSITE" id="PS51190"/>
    </source>
</evidence>
<organism evidence="14 15">
    <name type="scientific">Coccomyxa subellipsoidea</name>
    <dbReference type="NCBI Taxonomy" id="248742"/>
    <lineage>
        <taxon>Eukaryota</taxon>
        <taxon>Viridiplantae</taxon>
        <taxon>Chlorophyta</taxon>
        <taxon>core chlorophytes</taxon>
        <taxon>Trebouxiophyceae</taxon>
        <taxon>Trebouxiophyceae incertae sedis</taxon>
        <taxon>Coccomyxaceae</taxon>
        <taxon>Coccomyxa</taxon>
    </lineage>
</organism>
<name>A0ABR2YS83_9CHLO</name>
<dbReference type="Pfam" id="PF02259">
    <property type="entry name" value="FAT"/>
    <property type="match status" value="1"/>
</dbReference>
<evidence type="ECO:0000256" key="10">
    <source>
        <dbReference type="SAM" id="Coils"/>
    </source>
</evidence>
<dbReference type="Pfam" id="PF11865">
    <property type="entry name" value="mTOR_dom"/>
    <property type="match status" value="1"/>
</dbReference>
<dbReference type="Gene3D" id="1.20.120.150">
    <property type="entry name" value="FKBP12-rapamycin binding domain"/>
    <property type="match status" value="1"/>
</dbReference>
<evidence type="ECO:0000256" key="7">
    <source>
        <dbReference type="ARBA" id="ARBA00047899"/>
    </source>
</evidence>
<comment type="caution">
    <text evidence="14">The sequence shown here is derived from an EMBL/GenBank/DDBJ whole genome shotgun (WGS) entry which is preliminary data.</text>
</comment>
<dbReference type="SUPFAM" id="SSF56112">
    <property type="entry name" value="Protein kinase-like (PK-like)"/>
    <property type="match status" value="1"/>
</dbReference>
<dbReference type="InterPro" id="IPR050517">
    <property type="entry name" value="DDR_Repair_Kinase"/>
</dbReference>
<gene>
    <name evidence="14" type="ORF">WJX75_007620</name>
</gene>
<dbReference type="Gene3D" id="1.10.1070.11">
    <property type="entry name" value="Phosphatidylinositol 3-/4-kinase, catalytic domain"/>
    <property type="match status" value="1"/>
</dbReference>
<reference evidence="14 15" key="1">
    <citation type="journal article" date="2024" name="Nat. Commun.">
        <title>Phylogenomics reveals the evolutionary origins of lichenization in chlorophyte algae.</title>
        <authorList>
            <person name="Puginier C."/>
            <person name="Libourel C."/>
            <person name="Otte J."/>
            <person name="Skaloud P."/>
            <person name="Haon M."/>
            <person name="Grisel S."/>
            <person name="Petersen M."/>
            <person name="Berrin J.G."/>
            <person name="Delaux P.M."/>
            <person name="Dal Grande F."/>
            <person name="Keller J."/>
        </authorList>
    </citation>
    <scope>NUCLEOTIDE SEQUENCE [LARGE SCALE GENOMIC DNA]</scope>
    <source>
        <strain evidence="14 15">SAG 216-7</strain>
    </source>
</reference>
<keyword evidence="3" id="KW-0677">Repeat</keyword>
<dbReference type="Proteomes" id="UP001491310">
    <property type="component" value="Unassembled WGS sequence"/>
</dbReference>
<dbReference type="PROSITE" id="PS50290">
    <property type="entry name" value="PI3_4_KINASE_3"/>
    <property type="match status" value="1"/>
</dbReference>
<evidence type="ECO:0000313" key="14">
    <source>
        <dbReference type="EMBL" id="KAK9909803.1"/>
    </source>
</evidence>
<protein>
    <recommendedName>
        <fullName evidence="9">Serine/threonine-protein kinase TOR</fullName>
        <ecNumber evidence="9">2.7.11.1</ecNumber>
    </recommendedName>
</protein>
<accession>A0ABR2YS83</accession>
<comment type="catalytic activity">
    <reaction evidence="8">
        <text>L-seryl-[protein] + ATP = O-phospho-L-seryl-[protein] + ADP + H(+)</text>
        <dbReference type="Rhea" id="RHEA:17989"/>
        <dbReference type="Rhea" id="RHEA-COMP:9863"/>
        <dbReference type="Rhea" id="RHEA-COMP:11604"/>
        <dbReference type="ChEBI" id="CHEBI:15378"/>
        <dbReference type="ChEBI" id="CHEBI:29999"/>
        <dbReference type="ChEBI" id="CHEBI:30616"/>
        <dbReference type="ChEBI" id="CHEBI:83421"/>
        <dbReference type="ChEBI" id="CHEBI:456216"/>
        <dbReference type="EC" id="2.7.11.1"/>
    </reaction>
</comment>
<dbReference type="Gene3D" id="1.25.40.10">
    <property type="entry name" value="Tetratricopeptide repeat domain"/>
    <property type="match status" value="1"/>
</dbReference>
<dbReference type="InterPro" id="IPR057564">
    <property type="entry name" value="HEAT_ATR"/>
</dbReference>
<dbReference type="PROSITE" id="PS00915">
    <property type="entry name" value="PI3_4_KINASE_1"/>
    <property type="match status" value="1"/>
</dbReference>
<dbReference type="EC" id="2.7.11.1" evidence="9"/>
<keyword evidence="10" id="KW-0175">Coiled coil</keyword>
<evidence type="ECO:0000313" key="15">
    <source>
        <dbReference type="Proteomes" id="UP001491310"/>
    </source>
</evidence>
<evidence type="ECO:0000259" key="12">
    <source>
        <dbReference type="PROSITE" id="PS51189"/>
    </source>
</evidence>
<dbReference type="InterPro" id="IPR011990">
    <property type="entry name" value="TPR-like_helical_dom_sf"/>
</dbReference>
<feature type="domain" description="FATC" evidence="13">
    <location>
        <begin position="2442"/>
        <end position="2474"/>
    </location>
</feature>
<dbReference type="InterPro" id="IPR036940">
    <property type="entry name" value="PI3/4_kinase_cat_sf"/>
</dbReference>
<dbReference type="PROSITE" id="PS00916">
    <property type="entry name" value="PI3_4_KINASE_2"/>
    <property type="match status" value="1"/>
</dbReference>
<evidence type="ECO:0000256" key="6">
    <source>
        <dbReference type="ARBA" id="ARBA00022840"/>
    </source>
</evidence>
<dbReference type="InterPro" id="IPR000403">
    <property type="entry name" value="PI3/4_kinase_cat_dom"/>
</dbReference>
<dbReference type="EMBL" id="JALJOT010000006">
    <property type="protein sequence ID" value="KAK9909803.1"/>
    <property type="molecule type" value="Genomic_DNA"/>
</dbReference>
<comment type="similarity">
    <text evidence="1 9">Belongs to the PI3/PI4-kinase family.</text>
</comment>
<keyword evidence="5 9" id="KW-0418">Kinase</keyword>
<dbReference type="SUPFAM" id="SSF48371">
    <property type="entry name" value="ARM repeat"/>
    <property type="match status" value="1"/>
</dbReference>
<evidence type="ECO:0000256" key="4">
    <source>
        <dbReference type="ARBA" id="ARBA00022741"/>
    </source>
</evidence>
<dbReference type="SMART" id="SM01345">
    <property type="entry name" value="Rapamycin_bind"/>
    <property type="match status" value="1"/>
</dbReference>
<keyword evidence="6 9" id="KW-0067">ATP-binding</keyword>
<dbReference type="InterPro" id="IPR026683">
    <property type="entry name" value="TOR_cat"/>
</dbReference>
<dbReference type="SMART" id="SM00146">
    <property type="entry name" value="PI3Kc"/>
    <property type="match status" value="1"/>
</dbReference>
<dbReference type="InterPro" id="IPR018936">
    <property type="entry name" value="PI3/4_kinase_CS"/>
</dbReference>
<dbReference type="PROSITE" id="PS51190">
    <property type="entry name" value="FATC"/>
    <property type="match status" value="1"/>
</dbReference>
<keyword evidence="9" id="KW-0723">Serine/threonine-protein kinase</keyword>